<protein>
    <submittedName>
        <fullName evidence="2">Uncharacterized protein</fullName>
    </submittedName>
</protein>
<evidence type="ECO:0000313" key="3">
    <source>
        <dbReference type="Proteomes" id="UP001472677"/>
    </source>
</evidence>
<accession>A0ABR2BEE3</accession>
<gene>
    <name evidence="2" type="ORF">V6N12_065937</name>
</gene>
<dbReference type="EMBL" id="JBBPBM010000127">
    <property type="protein sequence ID" value="KAK8505486.1"/>
    <property type="molecule type" value="Genomic_DNA"/>
</dbReference>
<reference evidence="2 3" key="1">
    <citation type="journal article" date="2024" name="G3 (Bethesda)">
        <title>Genome assembly of Hibiscus sabdariffa L. provides insights into metabolisms of medicinal natural products.</title>
        <authorList>
            <person name="Kim T."/>
        </authorList>
    </citation>
    <scope>NUCLEOTIDE SEQUENCE [LARGE SCALE GENOMIC DNA]</scope>
    <source>
        <strain evidence="2">TK-2024</strain>
        <tissue evidence="2">Old leaves</tissue>
    </source>
</reference>
<evidence type="ECO:0000313" key="2">
    <source>
        <dbReference type="EMBL" id="KAK8505486.1"/>
    </source>
</evidence>
<organism evidence="2 3">
    <name type="scientific">Hibiscus sabdariffa</name>
    <name type="common">roselle</name>
    <dbReference type="NCBI Taxonomy" id="183260"/>
    <lineage>
        <taxon>Eukaryota</taxon>
        <taxon>Viridiplantae</taxon>
        <taxon>Streptophyta</taxon>
        <taxon>Embryophyta</taxon>
        <taxon>Tracheophyta</taxon>
        <taxon>Spermatophyta</taxon>
        <taxon>Magnoliopsida</taxon>
        <taxon>eudicotyledons</taxon>
        <taxon>Gunneridae</taxon>
        <taxon>Pentapetalae</taxon>
        <taxon>rosids</taxon>
        <taxon>malvids</taxon>
        <taxon>Malvales</taxon>
        <taxon>Malvaceae</taxon>
        <taxon>Malvoideae</taxon>
        <taxon>Hibiscus</taxon>
    </lineage>
</organism>
<proteinExistence type="predicted"/>
<dbReference type="Proteomes" id="UP001472677">
    <property type="component" value="Unassembled WGS sequence"/>
</dbReference>
<name>A0ABR2BEE3_9ROSI</name>
<comment type="caution">
    <text evidence="2">The sequence shown here is derived from an EMBL/GenBank/DDBJ whole genome shotgun (WGS) entry which is preliminary data.</text>
</comment>
<keyword evidence="3" id="KW-1185">Reference proteome</keyword>
<feature type="region of interest" description="Disordered" evidence="1">
    <location>
        <begin position="1"/>
        <end position="69"/>
    </location>
</feature>
<sequence length="69" mass="7324">MGSSHQAHSPGSTTQAYTWAQPSPARPDPPQGSYPCSLGLPTPLEMATTKAQRWPRATHMVASTTTTSD</sequence>
<evidence type="ECO:0000256" key="1">
    <source>
        <dbReference type="SAM" id="MobiDB-lite"/>
    </source>
</evidence>
<feature type="compositionally biased region" description="Polar residues" evidence="1">
    <location>
        <begin position="1"/>
        <end position="21"/>
    </location>
</feature>